<name>G8YCD9_PICSO</name>
<evidence type="ECO:0000313" key="3">
    <source>
        <dbReference type="Proteomes" id="UP000005222"/>
    </source>
</evidence>
<feature type="region of interest" description="Disordered" evidence="1">
    <location>
        <begin position="228"/>
        <end position="280"/>
    </location>
</feature>
<accession>G8YCD9</accession>
<sequence>MELRLNGKPLSRESKASSDEGSATAHPAGTGNLGPSQHFESSAYGEVAPLMPGSYSAASYQDSHSGRPYEQVYGEQVIDVGNPYSASPSWSDGKSGDASSRHEDLKAEYGSFPYQADVSYFSSASVPAGSVHIASDASQDSKLLNSADKGADHGRELLQSEPDKFHFYNMFGLGMNNNIMSGEHDEQLLPQGSFLNFDYGGAQDVPYGSVHNGHSARDESLQGARKLRKYSSGSPEAAFAATDRTSQNGVARYGGGNSSPEKHSSLQSRKPNNMHIPLDNLTQPNPLLQSVRNNILSPGSDASGDFNYDSSSMLERDLGLVREDQFSMGSFQNVITPTMRPPVEPQGYFDVQRSSSFAARGSFGESTDSLTLRKAPFPESEVLSPALPGQDPSVHVQNHSNHFVGGAPPVSRPGLHYSFSDSHYPKLMDLPHKQKQGSTVQEALFQRKKDDASSLHSKSLFVKPVPNQSHLERPTFERADSSQSVSSVSSLGSSKKKRVQKGAVCTICDKYISRDLTRHLRIHDEVGRFQCVYPRHMCNHKTGKFNRPYDYKKHLLHVHFKFDDPNGKSSHKLTDKLPLTGNCLACGARYSASDWIDCHVLTKDLSQKCPYLKNGDSSIPIPDI</sequence>
<dbReference type="HOGENOM" id="CLU_438798_0_0_1"/>
<dbReference type="EMBL" id="FO082050">
    <property type="protein sequence ID" value="CCE82620.1"/>
    <property type="molecule type" value="Genomic_DNA"/>
</dbReference>
<dbReference type="eggNOG" id="ENOG502S680">
    <property type="taxonomic scope" value="Eukaryota"/>
</dbReference>
<feature type="compositionally biased region" description="Low complexity" evidence="1">
    <location>
        <begin position="481"/>
        <end position="493"/>
    </location>
</feature>
<evidence type="ECO:0000256" key="1">
    <source>
        <dbReference type="SAM" id="MobiDB-lite"/>
    </source>
</evidence>
<reference evidence="2 3" key="1">
    <citation type="journal article" date="2012" name="G3 (Bethesda)">
        <title>Pichia sorbitophila, an interspecies yeast hybrid reveals early steps of genome resolution following polyploidization.</title>
        <authorList>
            <person name="Leh Louis V."/>
            <person name="Despons L."/>
            <person name="Friedrich A."/>
            <person name="Martin T."/>
            <person name="Durrens P."/>
            <person name="Casaregola S."/>
            <person name="Neuveglise C."/>
            <person name="Fairhead C."/>
            <person name="Marck C."/>
            <person name="Cruz J.A."/>
            <person name="Straub M.L."/>
            <person name="Kugler V."/>
            <person name="Sacerdot C."/>
            <person name="Uzunov Z."/>
            <person name="Thierry A."/>
            <person name="Weiss S."/>
            <person name="Bleykasten C."/>
            <person name="De Montigny J."/>
            <person name="Jacques N."/>
            <person name="Jung P."/>
            <person name="Lemaire M."/>
            <person name="Mallet S."/>
            <person name="Morel G."/>
            <person name="Richard G.F."/>
            <person name="Sarkar A."/>
            <person name="Savel G."/>
            <person name="Schacherer J."/>
            <person name="Seret M.L."/>
            <person name="Talla E."/>
            <person name="Samson G."/>
            <person name="Jubin C."/>
            <person name="Poulain J."/>
            <person name="Vacherie B."/>
            <person name="Barbe V."/>
            <person name="Pelletier E."/>
            <person name="Sherman D.J."/>
            <person name="Westhof E."/>
            <person name="Weissenbach J."/>
            <person name="Baret P.V."/>
            <person name="Wincker P."/>
            <person name="Gaillardin C."/>
            <person name="Dujon B."/>
            <person name="Souciet J.L."/>
        </authorList>
    </citation>
    <scope>NUCLEOTIDE SEQUENCE [LARGE SCALE GENOMIC DNA]</scope>
    <source>
        <strain evidence="3">ATCC MYA-4447 / BCRC 22081 / CBS 7064 / NBRC 10061 / NRRL Y-12695</strain>
    </source>
</reference>
<organism evidence="2 3">
    <name type="scientific">Pichia sorbitophila (strain ATCC MYA-4447 / BCRC 22081 / CBS 7064 / NBRC 10061 / NRRL Y-12695)</name>
    <name type="common">Hybrid yeast</name>
    <dbReference type="NCBI Taxonomy" id="559304"/>
    <lineage>
        <taxon>Eukaryota</taxon>
        <taxon>Fungi</taxon>
        <taxon>Dikarya</taxon>
        <taxon>Ascomycota</taxon>
        <taxon>Saccharomycotina</taxon>
        <taxon>Pichiomycetes</taxon>
        <taxon>Debaryomycetaceae</taxon>
        <taxon>Millerozyma</taxon>
    </lineage>
</organism>
<gene>
    <name evidence="2" type="primary">Piso0_002352</name>
    <name evidence="2" type="ORF">GNLVRS01_PISO0J10173g</name>
</gene>
<dbReference type="STRING" id="559304.G8YCD9"/>
<dbReference type="OrthoDB" id="4091477at2759"/>
<feature type="compositionally biased region" description="Basic and acidic residues" evidence="1">
    <location>
        <begin position="1"/>
        <end position="18"/>
    </location>
</feature>
<dbReference type="AlphaFoldDB" id="G8YCD9"/>
<evidence type="ECO:0000313" key="2">
    <source>
        <dbReference type="EMBL" id="CCE82620.1"/>
    </source>
</evidence>
<feature type="region of interest" description="Disordered" evidence="1">
    <location>
        <begin position="1"/>
        <end position="102"/>
    </location>
</feature>
<keyword evidence="3" id="KW-1185">Reference proteome</keyword>
<feature type="compositionally biased region" description="Basic and acidic residues" evidence="1">
    <location>
        <begin position="470"/>
        <end position="480"/>
    </location>
</feature>
<feature type="region of interest" description="Disordered" evidence="1">
    <location>
        <begin position="464"/>
        <end position="493"/>
    </location>
</feature>
<protein>
    <submittedName>
        <fullName evidence="2">Piso0_002352 protein</fullName>
    </submittedName>
</protein>
<dbReference type="Proteomes" id="UP000005222">
    <property type="component" value="Chromosome J"/>
</dbReference>
<dbReference type="InParanoid" id="G8YCD9"/>
<proteinExistence type="predicted"/>
<dbReference type="Gene3D" id="3.30.160.60">
    <property type="entry name" value="Classic Zinc Finger"/>
    <property type="match status" value="1"/>
</dbReference>